<dbReference type="SUPFAM" id="SSF103473">
    <property type="entry name" value="MFS general substrate transporter"/>
    <property type="match status" value="1"/>
</dbReference>
<dbReference type="Gene3D" id="1.20.1720.10">
    <property type="entry name" value="Multidrug resistance protein D"/>
    <property type="match status" value="1"/>
</dbReference>
<evidence type="ECO:0000313" key="7">
    <source>
        <dbReference type="EMBL" id="ROQ28594.1"/>
    </source>
</evidence>
<feature type="transmembrane region" description="Helical" evidence="5">
    <location>
        <begin position="435"/>
        <end position="460"/>
    </location>
</feature>
<feature type="domain" description="Major facilitator superfamily (MFS) profile" evidence="6">
    <location>
        <begin position="14"/>
        <end position="458"/>
    </location>
</feature>
<dbReference type="Proteomes" id="UP000268033">
    <property type="component" value="Unassembled WGS sequence"/>
</dbReference>
<dbReference type="GO" id="GO:0016020">
    <property type="term" value="C:membrane"/>
    <property type="evidence" value="ECO:0007669"/>
    <property type="project" value="UniProtKB-SubCell"/>
</dbReference>
<protein>
    <submittedName>
        <fullName evidence="7">MFS transporter</fullName>
    </submittedName>
</protein>
<evidence type="ECO:0000256" key="2">
    <source>
        <dbReference type="ARBA" id="ARBA00022692"/>
    </source>
</evidence>
<evidence type="ECO:0000256" key="1">
    <source>
        <dbReference type="ARBA" id="ARBA00004141"/>
    </source>
</evidence>
<dbReference type="PROSITE" id="PS50850">
    <property type="entry name" value="MFS"/>
    <property type="match status" value="1"/>
</dbReference>
<feature type="transmembrane region" description="Helical" evidence="5">
    <location>
        <begin position="138"/>
        <end position="163"/>
    </location>
</feature>
<dbReference type="InterPro" id="IPR036259">
    <property type="entry name" value="MFS_trans_sf"/>
</dbReference>
<feature type="transmembrane region" description="Helical" evidence="5">
    <location>
        <begin position="272"/>
        <end position="293"/>
    </location>
</feature>
<feature type="transmembrane region" description="Helical" evidence="5">
    <location>
        <begin position="9"/>
        <end position="32"/>
    </location>
</feature>
<dbReference type="RefSeq" id="WP_123421049.1">
    <property type="nucleotide sequence ID" value="NZ_RJUL01000003.1"/>
</dbReference>
<dbReference type="Pfam" id="PF07690">
    <property type="entry name" value="MFS_1"/>
    <property type="match status" value="1"/>
</dbReference>
<feature type="transmembrane region" description="Helical" evidence="5">
    <location>
        <begin position="105"/>
        <end position="126"/>
    </location>
</feature>
<dbReference type="CDD" id="cd17321">
    <property type="entry name" value="MFS_MMR_MDR_like"/>
    <property type="match status" value="1"/>
</dbReference>
<feature type="transmembrane region" description="Helical" evidence="5">
    <location>
        <begin position="52"/>
        <end position="68"/>
    </location>
</feature>
<gene>
    <name evidence="7" type="ORF">EDC28_103187</name>
</gene>
<reference evidence="7 8" key="1">
    <citation type="submission" date="2018-11" db="EMBL/GenBank/DDBJ databases">
        <title>Genomic Encyclopedia of Type Strains, Phase IV (KMG-IV): sequencing the most valuable type-strain genomes for metagenomic binning, comparative biology and taxonomic classification.</title>
        <authorList>
            <person name="Goeker M."/>
        </authorList>
    </citation>
    <scope>NUCLEOTIDE SEQUENCE [LARGE SCALE GENOMIC DNA]</scope>
    <source>
        <strain evidence="7 8">DSM 21945</strain>
    </source>
</reference>
<name>A0A3N1P9B7_9GAMM</name>
<dbReference type="InterPro" id="IPR011701">
    <property type="entry name" value="MFS"/>
</dbReference>
<dbReference type="GO" id="GO:0022857">
    <property type="term" value="F:transmembrane transporter activity"/>
    <property type="evidence" value="ECO:0007669"/>
    <property type="project" value="InterPro"/>
</dbReference>
<evidence type="ECO:0000259" key="6">
    <source>
        <dbReference type="PROSITE" id="PS50850"/>
    </source>
</evidence>
<feature type="transmembrane region" description="Helical" evidence="5">
    <location>
        <begin position="305"/>
        <end position="325"/>
    </location>
</feature>
<dbReference type="Gene3D" id="1.20.1250.20">
    <property type="entry name" value="MFS general substrate transporter like domains"/>
    <property type="match status" value="1"/>
</dbReference>
<evidence type="ECO:0000256" key="4">
    <source>
        <dbReference type="ARBA" id="ARBA00023136"/>
    </source>
</evidence>
<dbReference type="STRING" id="584787.GCA_001247655_00235"/>
<feature type="transmembrane region" description="Helical" evidence="5">
    <location>
        <begin position="337"/>
        <end position="356"/>
    </location>
</feature>
<feature type="transmembrane region" description="Helical" evidence="5">
    <location>
        <begin position="80"/>
        <end position="99"/>
    </location>
</feature>
<keyword evidence="4 5" id="KW-0472">Membrane</keyword>
<keyword evidence="8" id="KW-1185">Reference proteome</keyword>
<feature type="transmembrane region" description="Helical" evidence="5">
    <location>
        <begin position="362"/>
        <end position="386"/>
    </location>
</feature>
<feature type="transmembrane region" description="Helical" evidence="5">
    <location>
        <begin position="412"/>
        <end position="429"/>
    </location>
</feature>
<proteinExistence type="predicted"/>
<sequence>MAKTLTQPVLAWPGILVLLAGQLLPLVDFSIINVALSAISRDLGASHTELELVVAVYGIAFAVSLALGGRLGDRLGRRRLFIWGAALFGLASLLCGLAVNVPMLLAARVLQGMGAALAVPQILATLHVSLKGETHSKVIGAYGSVGGVAFIIGQVLGGLLVSWNIAGLGWRSVFLINLPICLAILWAAPRWVPQTRSDHAPGLDLKGAGLLALILSCLLLAMSLGPVLGWPLWAKVLPLVAVLLGWALWQVEKRQPFPLLPPRLFALVSMRFGLLLALLFFGSWGGFMFVLALTLQAGLGMSPALSGESFIALGLVFFLVALNSARVNRRLGPVRTLVLGHGIQIPGLALLIATFQSQWPAISVWSLVPATALVGAGQALIVGCFYRISLADVPHSDAGAGSAMLSTMQQSALGLGPALFGGVFAWRLSAGSYPAALSLALELEIGAMVLLVLCACHYGLKVRRSARLAAG</sequence>
<evidence type="ECO:0000313" key="8">
    <source>
        <dbReference type="Proteomes" id="UP000268033"/>
    </source>
</evidence>
<dbReference type="PANTHER" id="PTHR42718">
    <property type="entry name" value="MAJOR FACILITATOR SUPERFAMILY MULTIDRUG TRANSPORTER MFSC"/>
    <property type="match status" value="1"/>
</dbReference>
<dbReference type="AlphaFoldDB" id="A0A3N1P9B7"/>
<comment type="caution">
    <text evidence="7">The sequence shown here is derived from an EMBL/GenBank/DDBJ whole genome shotgun (WGS) entry which is preliminary data.</text>
</comment>
<accession>A0A3N1P9B7</accession>
<comment type="subcellular location">
    <subcellularLocation>
        <location evidence="1">Membrane</location>
        <topology evidence="1">Multi-pass membrane protein</topology>
    </subcellularLocation>
</comment>
<evidence type="ECO:0000256" key="3">
    <source>
        <dbReference type="ARBA" id="ARBA00022989"/>
    </source>
</evidence>
<keyword evidence="3 5" id="KW-1133">Transmembrane helix</keyword>
<dbReference type="PANTHER" id="PTHR42718:SF39">
    <property type="entry name" value="ACTINORHODIN TRANSPORTER-RELATED"/>
    <property type="match status" value="1"/>
</dbReference>
<feature type="transmembrane region" description="Helical" evidence="5">
    <location>
        <begin position="208"/>
        <end position="226"/>
    </location>
</feature>
<feature type="transmembrane region" description="Helical" evidence="5">
    <location>
        <begin position="169"/>
        <end position="188"/>
    </location>
</feature>
<evidence type="ECO:0000256" key="5">
    <source>
        <dbReference type="SAM" id="Phobius"/>
    </source>
</evidence>
<dbReference type="InterPro" id="IPR020846">
    <property type="entry name" value="MFS_dom"/>
</dbReference>
<organism evidence="7 8">
    <name type="scientific">Gallaecimonas pentaromativorans</name>
    <dbReference type="NCBI Taxonomy" id="584787"/>
    <lineage>
        <taxon>Bacteria</taxon>
        <taxon>Pseudomonadati</taxon>
        <taxon>Pseudomonadota</taxon>
        <taxon>Gammaproteobacteria</taxon>
        <taxon>Enterobacterales</taxon>
        <taxon>Gallaecimonadaceae</taxon>
        <taxon>Gallaecimonas</taxon>
    </lineage>
</organism>
<dbReference type="EMBL" id="RJUL01000003">
    <property type="protein sequence ID" value="ROQ28594.1"/>
    <property type="molecule type" value="Genomic_DNA"/>
</dbReference>
<keyword evidence="2 5" id="KW-0812">Transmembrane</keyword>